<feature type="non-terminal residue" evidence="1">
    <location>
        <position position="1"/>
    </location>
</feature>
<evidence type="ECO:0000313" key="2">
    <source>
        <dbReference type="Proteomes" id="UP000188268"/>
    </source>
</evidence>
<reference evidence="1 2" key="1">
    <citation type="submission" date="2013-09" db="EMBL/GenBank/DDBJ databases">
        <title>Corchorus capsularis genome sequencing.</title>
        <authorList>
            <person name="Alam M."/>
            <person name="Haque M.S."/>
            <person name="Islam M.S."/>
            <person name="Emdad E.M."/>
            <person name="Islam M.M."/>
            <person name="Ahmed B."/>
            <person name="Halim A."/>
            <person name="Hossen Q.M.M."/>
            <person name="Hossain M.Z."/>
            <person name="Ahmed R."/>
            <person name="Khan M.M."/>
            <person name="Islam R."/>
            <person name="Rashid M.M."/>
            <person name="Khan S.A."/>
            <person name="Rahman M.S."/>
            <person name="Alam M."/>
        </authorList>
    </citation>
    <scope>NUCLEOTIDE SEQUENCE [LARGE SCALE GENOMIC DNA]</scope>
    <source>
        <strain evidence="2">cv. CVL-1</strain>
        <tissue evidence="1">Whole seedling</tissue>
    </source>
</reference>
<dbReference type="Gramene" id="OMP05954">
    <property type="protein sequence ID" value="OMP05954"/>
    <property type="gene ID" value="CCACVL1_01775"/>
</dbReference>
<sequence>AILYIEEKTKFDKSSMLIEEHLDLMAADFGG</sequence>
<proteinExistence type="predicted"/>
<accession>A0A1R3KFZ7</accession>
<evidence type="ECO:0000313" key="1">
    <source>
        <dbReference type="EMBL" id="OMP05954.1"/>
    </source>
</evidence>
<dbReference type="EMBL" id="AWWV01005096">
    <property type="protein sequence ID" value="OMP05954.1"/>
    <property type="molecule type" value="Genomic_DNA"/>
</dbReference>
<dbReference type="Proteomes" id="UP000188268">
    <property type="component" value="Unassembled WGS sequence"/>
</dbReference>
<keyword evidence="2" id="KW-1185">Reference proteome</keyword>
<gene>
    <name evidence="1" type="ORF">CCACVL1_01775</name>
</gene>
<organism evidence="1 2">
    <name type="scientific">Corchorus capsularis</name>
    <name type="common">Jute</name>
    <dbReference type="NCBI Taxonomy" id="210143"/>
    <lineage>
        <taxon>Eukaryota</taxon>
        <taxon>Viridiplantae</taxon>
        <taxon>Streptophyta</taxon>
        <taxon>Embryophyta</taxon>
        <taxon>Tracheophyta</taxon>
        <taxon>Spermatophyta</taxon>
        <taxon>Magnoliopsida</taxon>
        <taxon>eudicotyledons</taxon>
        <taxon>Gunneridae</taxon>
        <taxon>Pentapetalae</taxon>
        <taxon>rosids</taxon>
        <taxon>malvids</taxon>
        <taxon>Malvales</taxon>
        <taxon>Malvaceae</taxon>
        <taxon>Grewioideae</taxon>
        <taxon>Apeibeae</taxon>
        <taxon>Corchorus</taxon>
    </lineage>
</organism>
<dbReference type="AlphaFoldDB" id="A0A1R3KFZ7"/>
<name>A0A1R3KFZ7_COCAP</name>
<comment type="caution">
    <text evidence="1">The sequence shown here is derived from an EMBL/GenBank/DDBJ whole genome shotgun (WGS) entry which is preliminary data.</text>
</comment>
<protein>
    <submittedName>
        <fullName evidence="1">Uncharacterized protein</fullName>
    </submittedName>
</protein>